<comment type="caution">
    <text evidence="2">The sequence shown here is derived from an EMBL/GenBank/DDBJ whole genome shotgun (WGS) entry which is preliminary data.</text>
</comment>
<evidence type="ECO:0000313" key="2">
    <source>
        <dbReference type="EMBL" id="KAK9286385.1"/>
    </source>
</evidence>
<proteinExistence type="predicted"/>
<gene>
    <name evidence="2" type="ORF">L1049_014780</name>
</gene>
<name>A0AAP0S3S7_LIQFO</name>
<keyword evidence="3" id="KW-1185">Reference proteome</keyword>
<organism evidence="2 3">
    <name type="scientific">Liquidambar formosana</name>
    <name type="common">Formosan gum</name>
    <dbReference type="NCBI Taxonomy" id="63359"/>
    <lineage>
        <taxon>Eukaryota</taxon>
        <taxon>Viridiplantae</taxon>
        <taxon>Streptophyta</taxon>
        <taxon>Embryophyta</taxon>
        <taxon>Tracheophyta</taxon>
        <taxon>Spermatophyta</taxon>
        <taxon>Magnoliopsida</taxon>
        <taxon>eudicotyledons</taxon>
        <taxon>Gunneridae</taxon>
        <taxon>Pentapetalae</taxon>
        <taxon>Saxifragales</taxon>
        <taxon>Altingiaceae</taxon>
        <taxon>Liquidambar</taxon>
    </lineage>
</organism>
<evidence type="ECO:0000256" key="1">
    <source>
        <dbReference type="SAM" id="MobiDB-lite"/>
    </source>
</evidence>
<feature type="compositionally biased region" description="Basic and acidic residues" evidence="1">
    <location>
        <begin position="29"/>
        <end position="41"/>
    </location>
</feature>
<accession>A0AAP0S3S7</accession>
<evidence type="ECO:0000313" key="3">
    <source>
        <dbReference type="Proteomes" id="UP001415857"/>
    </source>
</evidence>
<dbReference type="Proteomes" id="UP001415857">
    <property type="component" value="Unassembled WGS sequence"/>
</dbReference>
<protein>
    <submittedName>
        <fullName evidence="2">Uncharacterized protein</fullName>
    </submittedName>
</protein>
<feature type="region of interest" description="Disordered" evidence="1">
    <location>
        <begin position="1"/>
        <end position="74"/>
    </location>
</feature>
<feature type="compositionally biased region" description="Basic and acidic residues" evidence="1">
    <location>
        <begin position="50"/>
        <end position="66"/>
    </location>
</feature>
<dbReference type="AlphaFoldDB" id="A0AAP0S3S7"/>
<sequence>MTASRSFAPLSGISGHGFGSPLSSQPVTTEKRNMMAEKRTTVDLVGESDDGGREECRGDEEPRDTVEFQQNIVN</sequence>
<dbReference type="EMBL" id="JBBPBK010000004">
    <property type="protein sequence ID" value="KAK9286385.1"/>
    <property type="molecule type" value="Genomic_DNA"/>
</dbReference>
<reference evidence="2 3" key="1">
    <citation type="journal article" date="2024" name="Plant J.">
        <title>Genome sequences and population genomics reveal climatic adaptation and genomic divergence between two closely related sweetgum species.</title>
        <authorList>
            <person name="Xu W.Q."/>
            <person name="Ren C.Q."/>
            <person name="Zhang X.Y."/>
            <person name="Comes H.P."/>
            <person name="Liu X.H."/>
            <person name="Li Y.G."/>
            <person name="Kettle C.J."/>
            <person name="Jalonen R."/>
            <person name="Gaisberger H."/>
            <person name="Ma Y.Z."/>
            <person name="Qiu Y.X."/>
        </authorList>
    </citation>
    <scope>NUCLEOTIDE SEQUENCE [LARGE SCALE GENOMIC DNA]</scope>
    <source>
        <strain evidence="2">Hangzhou</strain>
    </source>
</reference>